<dbReference type="Proteomes" id="UP001497453">
    <property type="component" value="Chromosome 3"/>
</dbReference>
<evidence type="ECO:0000313" key="2">
    <source>
        <dbReference type="EMBL" id="CAL1704338.1"/>
    </source>
</evidence>
<gene>
    <name evidence="2" type="ORF">GFSPODELE1_LOCUS4961</name>
</gene>
<evidence type="ECO:0000256" key="1">
    <source>
        <dbReference type="SAM" id="MobiDB-lite"/>
    </source>
</evidence>
<feature type="compositionally biased region" description="Polar residues" evidence="1">
    <location>
        <begin position="11"/>
        <end position="29"/>
    </location>
</feature>
<feature type="region of interest" description="Disordered" evidence="1">
    <location>
        <begin position="195"/>
        <end position="218"/>
    </location>
</feature>
<dbReference type="EMBL" id="OZ037946">
    <property type="protein sequence ID" value="CAL1704338.1"/>
    <property type="molecule type" value="Genomic_DNA"/>
</dbReference>
<feature type="compositionally biased region" description="Polar residues" evidence="1">
    <location>
        <begin position="205"/>
        <end position="214"/>
    </location>
</feature>
<sequence length="230" mass="25365">MAYPSLPAPQSYYSQQYKPGQSSKTTLLMSNPYNQQPSYPAFFNSNAEYAQSWWLSQNSFAPSYYPEPANNDRNIGALPPFYQEGSLTLPSLPETFAIASDVPPSPTDVSSNASESGPSPGPDFVHAVCNAPLVAPVPLPYHSPTFLQFDLPDDDEDLSHPPYVSRPHKRKRESDEADDLSRVIIKRQATPSSWIRRRSNWAAPQPSTTSQSQLRGWAVPAGFGGYPFPG</sequence>
<protein>
    <submittedName>
        <fullName evidence="2">Uncharacterized protein</fullName>
    </submittedName>
</protein>
<feature type="region of interest" description="Disordered" evidence="1">
    <location>
        <begin position="152"/>
        <end position="183"/>
    </location>
</feature>
<name>A0ABP1DBA6_9APHY</name>
<reference evidence="3" key="1">
    <citation type="submission" date="2024-04" db="EMBL/GenBank/DDBJ databases">
        <authorList>
            <person name="Shaw F."/>
            <person name="Minotto A."/>
        </authorList>
    </citation>
    <scope>NUCLEOTIDE SEQUENCE [LARGE SCALE GENOMIC DNA]</scope>
</reference>
<keyword evidence="3" id="KW-1185">Reference proteome</keyword>
<accession>A0ABP1DBA6</accession>
<evidence type="ECO:0000313" key="3">
    <source>
        <dbReference type="Proteomes" id="UP001497453"/>
    </source>
</evidence>
<feature type="region of interest" description="Disordered" evidence="1">
    <location>
        <begin position="97"/>
        <end position="120"/>
    </location>
</feature>
<organism evidence="2 3">
    <name type="scientific">Somion occarium</name>
    <dbReference type="NCBI Taxonomy" id="3059160"/>
    <lineage>
        <taxon>Eukaryota</taxon>
        <taxon>Fungi</taxon>
        <taxon>Dikarya</taxon>
        <taxon>Basidiomycota</taxon>
        <taxon>Agaricomycotina</taxon>
        <taxon>Agaricomycetes</taxon>
        <taxon>Polyporales</taxon>
        <taxon>Cerrenaceae</taxon>
        <taxon>Somion</taxon>
    </lineage>
</organism>
<feature type="region of interest" description="Disordered" evidence="1">
    <location>
        <begin position="1"/>
        <end position="29"/>
    </location>
</feature>
<proteinExistence type="predicted"/>